<feature type="binding site" evidence="6">
    <location>
        <position position="194"/>
    </location>
    <ligand>
        <name>S-adenosyl-L-methionine</name>
        <dbReference type="ChEBI" id="CHEBI:59789"/>
    </ligand>
</feature>
<dbReference type="InterPro" id="IPR050078">
    <property type="entry name" value="Ribosomal_L11_MeTrfase_PrmA"/>
</dbReference>
<name>K8Y7G9_9LEPT</name>
<evidence type="ECO:0000256" key="3">
    <source>
        <dbReference type="ARBA" id="ARBA00022603"/>
    </source>
</evidence>
<evidence type="ECO:0000313" key="7">
    <source>
        <dbReference type="EMBL" id="EKT85715.1"/>
    </source>
</evidence>
<comment type="catalytic activity">
    <reaction evidence="6">
        <text>L-lysyl-[protein] + 3 S-adenosyl-L-methionine = N(6),N(6),N(6)-trimethyl-L-lysyl-[protein] + 3 S-adenosyl-L-homocysteine + 3 H(+)</text>
        <dbReference type="Rhea" id="RHEA:54192"/>
        <dbReference type="Rhea" id="RHEA-COMP:9752"/>
        <dbReference type="Rhea" id="RHEA-COMP:13826"/>
        <dbReference type="ChEBI" id="CHEBI:15378"/>
        <dbReference type="ChEBI" id="CHEBI:29969"/>
        <dbReference type="ChEBI" id="CHEBI:57856"/>
        <dbReference type="ChEBI" id="CHEBI:59789"/>
        <dbReference type="ChEBI" id="CHEBI:61961"/>
    </reaction>
</comment>
<keyword evidence="2 6" id="KW-0963">Cytoplasm</keyword>
<keyword evidence="7" id="KW-0687">Ribonucleoprotein</keyword>
<gene>
    <name evidence="6" type="primary">prmA</name>
    <name evidence="7" type="ORF">LSS_16326</name>
</gene>
<dbReference type="EMBL" id="CP006694">
    <property type="protein sequence ID" value="EKT85715.1"/>
    <property type="molecule type" value="Genomic_DNA"/>
</dbReference>
<feature type="binding site" evidence="6">
    <location>
        <position position="172"/>
    </location>
    <ligand>
        <name>S-adenosyl-L-methionine</name>
        <dbReference type="ChEBI" id="CHEBI:59789"/>
    </ligand>
</feature>
<accession>K8Y7G9</accession>
<protein>
    <recommendedName>
        <fullName evidence="6">Ribosomal protein L11 methyltransferase</fullName>
        <shortName evidence="6">L11 Mtase</shortName>
        <ecNumber evidence="6">2.1.1.-</ecNumber>
    </recommendedName>
</protein>
<evidence type="ECO:0000256" key="4">
    <source>
        <dbReference type="ARBA" id="ARBA00022679"/>
    </source>
</evidence>
<evidence type="ECO:0000256" key="6">
    <source>
        <dbReference type="HAMAP-Rule" id="MF_00735"/>
    </source>
</evidence>
<dbReference type="InterPro" id="IPR029063">
    <property type="entry name" value="SAM-dependent_MTases_sf"/>
</dbReference>
<dbReference type="HAMAP" id="MF_00735">
    <property type="entry name" value="Methyltr_PrmA"/>
    <property type="match status" value="1"/>
</dbReference>
<dbReference type="Proteomes" id="UP000035800">
    <property type="component" value="Chromosome I"/>
</dbReference>
<dbReference type="PIRSF" id="PIRSF000401">
    <property type="entry name" value="RPL11_MTase"/>
    <property type="match status" value="1"/>
</dbReference>
<comment type="similarity">
    <text evidence="1 6">Belongs to the methyltransferase superfamily. PrmA family.</text>
</comment>
<dbReference type="PANTHER" id="PTHR43648">
    <property type="entry name" value="ELECTRON TRANSFER FLAVOPROTEIN BETA SUBUNIT LYSINE METHYLTRANSFERASE"/>
    <property type="match status" value="1"/>
</dbReference>
<dbReference type="PATRIC" id="fig|758847.3.peg.3409"/>
<feature type="binding site" evidence="6">
    <location>
        <position position="240"/>
    </location>
    <ligand>
        <name>S-adenosyl-L-methionine</name>
        <dbReference type="ChEBI" id="CHEBI:59789"/>
    </ligand>
</feature>
<dbReference type="CDD" id="cd02440">
    <property type="entry name" value="AdoMet_MTases"/>
    <property type="match status" value="1"/>
</dbReference>
<reference evidence="7 8" key="1">
    <citation type="journal article" date="2012" name="Gene">
        <title>Sequence of Leptospira santarosai serovar Shermani genome and prediction of virulence-associated genes.</title>
        <authorList>
            <person name="Chou L.F."/>
            <person name="Chen Y.T."/>
            <person name="Lu C.W."/>
            <person name="Ko Y.C."/>
            <person name="Tang C.Y."/>
            <person name="Pan M.J."/>
            <person name="Tian Y.C."/>
            <person name="Chiu C.H."/>
            <person name="Hung C.C."/>
            <person name="Yang C.W."/>
        </authorList>
    </citation>
    <scope>NUCLEOTIDE SEQUENCE [LARGE SCALE GENOMIC DNA]</scope>
    <source>
        <strain evidence="7">LT 821</strain>
    </source>
</reference>
<keyword evidence="3 6" id="KW-0489">Methyltransferase</keyword>
<keyword evidence="5 6" id="KW-0949">S-adenosyl-L-methionine</keyword>
<dbReference type="GO" id="GO:0016279">
    <property type="term" value="F:protein-lysine N-methyltransferase activity"/>
    <property type="evidence" value="ECO:0007669"/>
    <property type="project" value="RHEA"/>
</dbReference>
<dbReference type="GO" id="GO:0005840">
    <property type="term" value="C:ribosome"/>
    <property type="evidence" value="ECO:0007669"/>
    <property type="project" value="UniProtKB-KW"/>
</dbReference>
<dbReference type="KEGG" id="lst:LSS_16326"/>
<dbReference type="SUPFAM" id="SSF53335">
    <property type="entry name" value="S-adenosyl-L-methionine-dependent methyltransferases"/>
    <property type="match status" value="1"/>
</dbReference>
<reference evidence="7 8" key="2">
    <citation type="journal article" date="2014" name="Emerg. Microbes Infect.">
        <title>Potential impact on kidney infection: a whole-genome analysis of Leptospira santarosai serovar Shermani.</title>
        <authorList>
            <person name="Chou L.F."/>
            <person name="Chen T.W."/>
            <person name="Ko Y.C."/>
            <person name="Pan M.J."/>
            <person name="Tian Y.C."/>
            <person name="Chiu C.H."/>
            <person name="Tang P."/>
            <person name="Hung C.C."/>
            <person name="Yang C.W."/>
        </authorList>
    </citation>
    <scope>NUCLEOTIDE SEQUENCE</scope>
    <source>
        <strain evidence="7 8">LT 821</strain>
    </source>
</reference>
<evidence type="ECO:0000256" key="2">
    <source>
        <dbReference type="ARBA" id="ARBA00022490"/>
    </source>
</evidence>
<dbReference type="GO" id="GO:0032259">
    <property type="term" value="P:methylation"/>
    <property type="evidence" value="ECO:0007669"/>
    <property type="project" value="UniProtKB-KW"/>
</dbReference>
<dbReference type="InterPro" id="IPR004498">
    <property type="entry name" value="Ribosomal_PrmA_MeTrfase"/>
</dbReference>
<dbReference type="EC" id="2.1.1.-" evidence="6"/>
<feature type="binding site" evidence="6">
    <location>
        <position position="151"/>
    </location>
    <ligand>
        <name>S-adenosyl-L-methionine</name>
        <dbReference type="ChEBI" id="CHEBI:59789"/>
    </ligand>
</feature>
<comment type="function">
    <text evidence="6">Methylates ribosomal protein L11.</text>
</comment>
<comment type="subcellular location">
    <subcellularLocation>
        <location evidence="6">Cytoplasm</location>
    </subcellularLocation>
</comment>
<dbReference type="Gene3D" id="3.40.50.150">
    <property type="entry name" value="Vaccinia Virus protein VP39"/>
    <property type="match status" value="1"/>
</dbReference>
<dbReference type="GO" id="GO:0005737">
    <property type="term" value="C:cytoplasm"/>
    <property type="evidence" value="ECO:0007669"/>
    <property type="project" value="UniProtKB-SubCell"/>
</dbReference>
<evidence type="ECO:0000313" key="8">
    <source>
        <dbReference type="Proteomes" id="UP000035800"/>
    </source>
</evidence>
<dbReference type="STRING" id="758847.LSS_16326"/>
<keyword evidence="4 6" id="KW-0808">Transferase</keyword>
<dbReference type="AlphaFoldDB" id="K8Y7G9"/>
<proteinExistence type="inferred from homology"/>
<sequence>MGSDLKYREIILNIPKEIAEDFTAFLDEIGVAGYYEILFDREKPRSPQEEIISDDTKFRVYLAQEDRENETKILIFLKANAGESLFFESRWIETKEYEEAYKEFYKPFIVGSYRVIPTWEKDTALGTTPEGIFPLLVNPGLAFGTGHHETTRLVLGRMGNLNLSGKKVADVGTGSGILSVAAARSGASSILAVDIDPNSVRSASFNRDENDIPSEILVVEEGGFDHEKIQEQTWDLLIANITFAVLKANIQKIASIKTDHFLFSGIITERREEFLKLLKDSVGGENVFSQEDAGWELIEWKRKG</sequence>
<evidence type="ECO:0000256" key="5">
    <source>
        <dbReference type="ARBA" id="ARBA00022691"/>
    </source>
</evidence>
<evidence type="ECO:0000256" key="1">
    <source>
        <dbReference type="ARBA" id="ARBA00009741"/>
    </source>
</evidence>
<keyword evidence="7" id="KW-0689">Ribosomal protein</keyword>
<organism evidence="7 8">
    <name type="scientific">Leptospira santarosai serovar Shermani str. LT 821</name>
    <dbReference type="NCBI Taxonomy" id="758847"/>
    <lineage>
        <taxon>Bacteria</taxon>
        <taxon>Pseudomonadati</taxon>
        <taxon>Spirochaetota</taxon>
        <taxon>Spirochaetia</taxon>
        <taxon>Leptospirales</taxon>
        <taxon>Leptospiraceae</taxon>
        <taxon>Leptospira</taxon>
    </lineage>
</organism>
<dbReference type="PANTHER" id="PTHR43648:SF1">
    <property type="entry name" value="ELECTRON TRANSFER FLAVOPROTEIN BETA SUBUNIT LYSINE METHYLTRANSFERASE"/>
    <property type="match status" value="1"/>
</dbReference>
<dbReference type="Pfam" id="PF06325">
    <property type="entry name" value="PrmA"/>
    <property type="match status" value="1"/>
</dbReference>